<evidence type="ECO:0000259" key="2">
    <source>
        <dbReference type="PROSITE" id="PS51043"/>
    </source>
</evidence>
<dbReference type="PANTHER" id="PTHR23509">
    <property type="entry name" value="PA-PL1 PHOSPHOLIPASE FAMILY"/>
    <property type="match status" value="1"/>
</dbReference>
<sequence>MGHGGLLTEPEIVHRGSVLRFNDLDTLALENAYRSNARDLERAWWEEQALLQKGDDIASLCLQRDWKEELSSLPAVNAAPVLVRGGLFEVDLERRTLNACYWPGPQHRVLRGTWFAEKAPDDWAPLQETLADQLEEAYRKCAGRDQPVWDGSAWVSAVRRREEPLQVTLNTRVESGLYAQLFSSREMYLCRSGTLAWLSKKLGSEGRLRLRRGYLPPRAKPLLDKEADARQEAADMVASTTPVRDLVLCVHGIGQTLSTSSIATDTTTFRAIVRAVEADVDEAGQRQAGRTEVLPVQWRRIVDLEVDAVAQRLVPPGIAGLRQVLHATVVEVLLFLTPRHRERMVDAVVRSLNAQYSRFVARNPGFQGSVSVMAHSLGSVLCYEILCNQGPAPALQDLLSGEAPAPPAKAPLDMSLEELRDEVQRLRSAQSPGQAPMRIASIRFTPNLLLLLGSPLSVFLAMRGVVAEAGQGLGSPASGRLLRSAPDQPCTGTGLPLARRLINLYHPYDPVGHRLEPLAYGIADAPPKAQYAALSGGSKRLHIGIQELGEDVSSAASRWGASLKWTLSFGQRGGEGPEAAAAEAVARRDLDEGLLQAIESETSLTFGSPSEQGAALGLGASPPRRLGVGGDAGLGSRPASPTRVPRPPSSADLEQKLAREAVAALAGGPLPEAGKRVGAGRIDFALQESTLSSQYLSALSAHFLYWSSPDVALLLLRAVRGLDPLTGEVPGEKATPEGGSAAQGSSELLKQ</sequence>
<reference evidence="3" key="1">
    <citation type="submission" date="2021-01" db="EMBL/GenBank/DDBJ databases">
        <authorList>
            <person name="Eckstrom K.M.E."/>
        </authorList>
    </citation>
    <scope>NUCLEOTIDE SEQUENCE</scope>
    <source>
        <strain evidence="3">UVCC 0001</strain>
    </source>
</reference>
<dbReference type="PROSITE" id="PS51043">
    <property type="entry name" value="DDHD"/>
    <property type="match status" value="1"/>
</dbReference>
<evidence type="ECO:0000256" key="1">
    <source>
        <dbReference type="SAM" id="MobiDB-lite"/>
    </source>
</evidence>
<feature type="domain" description="DDHD" evidence="2">
    <location>
        <begin position="442"/>
        <end position="721"/>
    </location>
</feature>
<feature type="region of interest" description="Disordered" evidence="1">
    <location>
        <begin position="602"/>
        <end position="650"/>
    </location>
</feature>
<dbReference type="GO" id="GO:0004620">
    <property type="term" value="F:phospholipase activity"/>
    <property type="evidence" value="ECO:0007669"/>
    <property type="project" value="TreeGrafter"/>
</dbReference>
<organism evidence="3 4">
    <name type="scientific">Prototheca wickerhamii</name>
    <dbReference type="NCBI Taxonomy" id="3111"/>
    <lineage>
        <taxon>Eukaryota</taxon>
        <taxon>Viridiplantae</taxon>
        <taxon>Chlorophyta</taxon>
        <taxon>core chlorophytes</taxon>
        <taxon>Trebouxiophyceae</taxon>
        <taxon>Chlorellales</taxon>
        <taxon>Chlorellaceae</taxon>
        <taxon>Prototheca</taxon>
    </lineage>
</organism>
<protein>
    <recommendedName>
        <fullName evidence="2">DDHD domain-containing protein</fullName>
    </recommendedName>
</protein>
<keyword evidence="4" id="KW-1185">Reference proteome</keyword>
<dbReference type="GO" id="GO:0046872">
    <property type="term" value="F:metal ion binding"/>
    <property type="evidence" value="ECO:0007669"/>
    <property type="project" value="InterPro"/>
</dbReference>
<feature type="region of interest" description="Disordered" evidence="1">
    <location>
        <begin position="727"/>
        <end position="751"/>
    </location>
</feature>
<proteinExistence type="predicted"/>
<dbReference type="PANTHER" id="PTHR23509:SF10">
    <property type="entry name" value="LD21067P"/>
    <property type="match status" value="1"/>
</dbReference>
<dbReference type="Pfam" id="PF02862">
    <property type="entry name" value="DDHD"/>
    <property type="match status" value="1"/>
</dbReference>
<comment type="caution">
    <text evidence="3">The sequence shown here is derived from an EMBL/GenBank/DDBJ whole genome shotgun (WGS) entry which is preliminary data.</text>
</comment>
<dbReference type="AlphaFoldDB" id="A0AAD9IN84"/>
<dbReference type="Proteomes" id="UP001255856">
    <property type="component" value="Unassembled WGS sequence"/>
</dbReference>
<evidence type="ECO:0000313" key="4">
    <source>
        <dbReference type="Proteomes" id="UP001255856"/>
    </source>
</evidence>
<accession>A0AAD9IN84</accession>
<feature type="compositionally biased region" description="Polar residues" evidence="1">
    <location>
        <begin position="602"/>
        <end position="611"/>
    </location>
</feature>
<feature type="compositionally biased region" description="Polar residues" evidence="1">
    <location>
        <begin position="742"/>
        <end position="751"/>
    </location>
</feature>
<gene>
    <name evidence="3" type="ORF">QBZ16_000732</name>
</gene>
<dbReference type="EMBL" id="JASFZW010000001">
    <property type="protein sequence ID" value="KAK2080878.1"/>
    <property type="molecule type" value="Genomic_DNA"/>
</dbReference>
<dbReference type="SMART" id="SM01127">
    <property type="entry name" value="DDHD"/>
    <property type="match status" value="1"/>
</dbReference>
<evidence type="ECO:0000313" key="3">
    <source>
        <dbReference type="EMBL" id="KAK2080878.1"/>
    </source>
</evidence>
<dbReference type="InterPro" id="IPR004177">
    <property type="entry name" value="DDHD_dom"/>
</dbReference>
<dbReference type="GO" id="GO:0005737">
    <property type="term" value="C:cytoplasm"/>
    <property type="evidence" value="ECO:0007669"/>
    <property type="project" value="TreeGrafter"/>
</dbReference>
<dbReference type="InterPro" id="IPR058055">
    <property type="entry name" value="PA-PLA1"/>
</dbReference>
<name>A0AAD9IN84_PROWI</name>